<organism evidence="1">
    <name type="scientific">Anguilla anguilla</name>
    <name type="common">European freshwater eel</name>
    <name type="synonym">Muraena anguilla</name>
    <dbReference type="NCBI Taxonomy" id="7936"/>
    <lineage>
        <taxon>Eukaryota</taxon>
        <taxon>Metazoa</taxon>
        <taxon>Chordata</taxon>
        <taxon>Craniata</taxon>
        <taxon>Vertebrata</taxon>
        <taxon>Euteleostomi</taxon>
        <taxon>Actinopterygii</taxon>
        <taxon>Neopterygii</taxon>
        <taxon>Teleostei</taxon>
        <taxon>Anguilliformes</taxon>
        <taxon>Anguillidae</taxon>
        <taxon>Anguilla</taxon>
    </lineage>
</organism>
<proteinExistence type="predicted"/>
<sequence>MGCNLSKYTYKRLNLKPKRQRSHNLAKWWNMNNKEYISHVIVWRKVQFALSKQCYTVPTSHCAWNTFYPSTCQKETCHRYYVQMNVKTVSHP</sequence>
<reference evidence="1" key="1">
    <citation type="submission" date="2014-11" db="EMBL/GenBank/DDBJ databases">
        <authorList>
            <person name="Amaro Gonzalez C."/>
        </authorList>
    </citation>
    <scope>NUCLEOTIDE SEQUENCE</scope>
</reference>
<accession>A0A0E9WI13</accession>
<name>A0A0E9WI13_ANGAN</name>
<evidence type="ECO:0000313" key="1">
    <source>
        <dbReference type="EMBL" id="JAH90034.1"/>
    </source>
</evidence>
<protein>
    <submittedName>
        <fullName evidence="1">Uncharacterized protein</fullName>
    </submittedName>
</protein>
<dbReference type="AlphaFoldDB" id="A0A0E9WI13"/>
<dbReference type="EMBL" id="GBXM01018543">
    <property type="protein sequence ID" value="JAH90034.1"/>
    <property type="molecule type" value="Transcribed_RNA"/>
</dbReference>
<reference evidence="1" key="2">
    <citation type="journal article" date="2015" name="Fish Shellfish Immunol.">
        <title>Early steps in the European eel (Anguilla anguilla)-Vibrio vulnificus interaction in the gills: Role of the RtxA13 toxin.</title>
        <authorList>
            <person name="Callol A."/>
            <person name="Pajuelo D."/>
            <person name="Ebbesson L."/>
            <person name="Teles M."/>
            <person name="MacKenzie S."/>
            <person name="Amaro C."/>
        </authorList>
    </citation>
    <scope>NUCLEOTIDE SEQUENCE</scope>
</reference>